<evidence type="ECO:0000313" key="3">
    <source>
        <dbReference type="EMBL" id="KAJ2861669.1"/>
    </source>
</evidence>
<dbReference type="InterPro" id="IPR049916">
    <property type="entry name" value="WDR72-like"/>
</dbReference>
<dbReference type="SUPFAM" id="SSF48371">
    <property type="entry name" value="ARM repeat"/>
    <property type="match status" value="1"/>
</dbReference>
<reference evidence="3" key="1">
    <citation type="submission" date="2022-07" db="EMBL/GenBank/DDBJ databases">
        <title>Phylogenomic reconstructions and comparative analyses of Kickxellomycotina fungi.</title>
        <authorList>
            <person name="Reynolds N.K."/>
            <person name="Stajich J.E."/>
            <person name="Barry K."/>
            <person name="Grigoriev I.V."/>
            <person name="Crous P."/>
            <person name="Smith M.E."/>
        </authorList>
    </citation>
    <scope>NUCLEOTIDE SEQUENCE</scope>
    <source>
        <strain evidence="3">RSA 476</strain>
    </source>
</reference>
<evidence type="ECO:0008006" key="5">
    <source>
        <dbReference type="Google" id="ProtNLM"/>
    </source>
</evidence>
<evidence type="ECO:0000256" key="2">
    <source>
        <dbReference type="SAM" id="MobiDB-lite"/>
    </source>
</evidence>
<dbReference type="SUPFAM" id="SSF50978">
    <property type="entry name" value="WD40 repeat-like"/>
    <property type="match status" value="2"/>
</dbReference>
<feature type="compositionally biased region" description="Low complexity" evidence="2">
    <location>
        <begin position="1101"/>
        <end position="1121"/>
    </location>
</feature>
<evidence type="ECO:0000313" key="4">
    <source>
        <dbReference type="Proteomes" id="UP001140074"/>
    </source>
</evidence>
<feature type="region of interest" description="Disordered" evidence="2">
    <location>
        <begin position="1101"/>
        <end position="1131"/>
    </location>
</feature>
<gene>
    <name evidence="3" type="ORF">GGH94_004749</name>
</gene>
<dbReference type="EMBL" id="JANBUY010000209">
    <property type="protein sequence ID" value="KAJ2861669.1"/>
    <property type="molecule type" value="Genomic_DNA"/>
</dbReference>
<protein>
    <recommendedName>
        <fullName evidence="5">WD40 repeat-like protein</fullName>
    </recommendedName>
</protein>
<dbReference type="InterPro" id="IPR036322">
    <property type="entry name" value="WD40_repeat_dom_sf"/>
</dbReference>
<dbReference type="InterPro" id="IPR016024">
    <property type="entry name" value="ARM-type_fold"/>
</dbReference>
<feature type="compositionally biased region" description="Low complexity" evidence="2">
    <location>
        <begin position="1177"/>
        <end position="1187"/>
    </location>
</feature>
<dbReference type="PANTHER" id="PTHR44099">
    <property type="entry name" value="RABCONNECTIN-3B, ISOFORM A"/>
    <property type="match status" value="1"/>
</dbReference>
<accession>A0A9W8ILA8</accession>
<name>A0A9W8ILA8_9FUNG</name>
<dbReference type="GO" id="GO:0005737">
    <property type="term" value="C:cytoplasm"/>
    <property type="evidence" value="ECO:0007669"/>
    <property type="project" value="TreeGrafter"/>
</dbReference>
<feature type="region of interest" description="Disordered" evidence="2">
    <location>
        <begin position="1173"/>
        <end position="1212"/>
    </location>
</feature>
<dbReference type="Gene3D" id="2.130.10.10">
    <property type="entry name" value="YVTN repeat-like/Quinoprotein amine dehydrogenase"/>
    <property type="match status" value="3"/>
</dbReference>
<evidence type="ECO:0000256" key="1">
    <source>
        <dbReference type="PROSITE-ProRule" id="PRU00221"/>
    </source>
</evidence>
<dbReference type="Proteomes" id="UP001140074">
    <property type="component" value="Unassembled WGS sequence"/>
</dbReference>
<proteinExistence type="predicted"/>
<feature type="region of interest" description="Disordered" evidence="2">
    <location>
        <begin position="1226"/>
        <end position="1297"/>
    </location>
</feature>
<dbReference type="SMART" id="SM00320">
    <property type="entry name" value="WD40"/>
    <property type="match status" value="6"/>
</dbReference>
<comment type="caution">
    <text evidence="3">The sequence shown here is derived from an EMBL/GenBank/DDBJ whole genome shotgun (WGS) entry which is preliminary data.</text>
</comment>
<keyword evidence="1" id="KW-0853">WD repeat</keyword>
<sequence>MSQLNAELAVWNAAANPTRSRVTAIVACKDGVVCGHADGKIWLYKLNATDAKTMLPQLDTPKRDELLGLDVQPRCLLAAHQSPIILLQLGQISSPSSEGYEGTITSVSEDGDVVLWGVSDGRCIARIRTPLQNIRPTSICLQTVDYQSAAEDLMFISGEGPVAYVLSYPSLELVYEWSLPHPEWITALAVRKRKDHFRSELITCTTDGAVRLWSFDEFALAQQDVFSRAASPVLGNTTDAGLGLSGNGSGAESASSDMEADPLGGPRSGMFCLESTFSHLGEEYAISRLATNPFNEDEFLAVSPTVVRLFASRDSQLHELLRWKAQRKTSASFAGGSFLSKADVVFWDELGNISSVCSSFAIQGGSAGIHVTRSLHTEVTGEAPACVVASLNRVPAGPESSLGNAIAARDGSQVNVLVMYSSNWDKHTMSIILPTPLSSVSGSANRPHLDPEDAKGGHKNWLGRSTTFDMALLWDECLEHMRSGRDMTCALVTDSGSIALGLSDGTIRLMPLPQLLGIAPLAGSDADTGNYESGVLELRGHTSAITALYEWIVPSVSSCDFCRRSSSTSTEARPSGGSSDMADADRLSVRSLGTSAAQRSCSACSPNLLVSASADLTLRIWDMASGECLNTLAVQSAPAVHLCSTLPTKHTLWQGSGGHQALKSLLRSLVVAVGSDNSATLLSMETLERVYVSAPYHEKLVRLALCKDAGGLVLCFADETKRVIVLEHILAQRGQLEPIEPPPAYSVSLLPGLSKPADGSVSRGGHWTGVHLLSSSGRNSARCVSPVALVLEVDVTQLQAVISRLVPDGASSKQVQHLLDSEAQDQLRMGCYGHGAGSRPMLQPLRTSLALLSVLCSWGVCAELDEIKTSAFGMQPPPGNVSLAISNKQLGVHSVQFPSGAKGGSSWCMSPLLNAQRMLGILTLSRGILQGNEKRAVEIINYYVGKLPSEVGNRFKPLSLLALAQYWQSPNANLQRAARTLILSTIHGAPENLRRAELFYWSSLLARCPTGVALDAAELNALTIVCIIGNDYSSLLPLTARSMAASMLQTLVTVDRVGTRARMVGIELLSRGFATFKPYLDCQLIIQNLLAVLMTISEDGGSNSNSGGTPATSTLSLLPTGNNGGNPGTLSSSGASTGLGIYRTMSGASLPVLAGGYGTGTPISRNMSNQVRNANDSLLGSGSSSSREPPRPIPAPSGGGSERGGSLATTPTNTLSSVARAAMTSSALRAHAQAGEGSRPRLSKLGYGTDEDAGNTSGDSKGGTPSPRPRAQGQRVSAHRHRSPRTRQSSVGDNGAGSHGSTVSFNLIVLAKSALLRIATTDMPLVSSTVIEILQSNSENGGIKERRGALQLIGLVAQKYPRQLHPHLEGIAAAIVQAIEPKRATMRKLLIAAAGAALQGLVRAYPWVSFHPESQCLAVGCIDGRCTTYDLRTATRTAVYDGGAGCPVAAVAISPQGDRVASFTLGNDMLSIWDPAPSALAMFARSLFWSATSELVGGGNNATESQSSGSVTPSKTMKIPAGYLEHVDKLSATSTMPVAKLTWTADRTVLLQIQEASFSLSV</sequence>
<keyword evidence="4" id="KW-1185">Reference proteome</keyword>
<dbReference type="InterPro" id="IPR015943">
    <property type="entry name" value="WD40/YVTN_repeat-like_dom_sf"/>
</dbReference>
<feature type="repeat" description="WD" evidence="1">
    <location>
        <begin position="607"/>
        <end position="631"/>
    </location>
</feature>
<feature type="region of interest" description="Disordered" evidence="2">
    <location>
        <begin position="241"/>
        <end position="262"/>
    </location>
</feature>
<dbReference type="PROSITE" id="PS50082">
    <property type="entry name" value="WD_REPEATS_2"/>
    <property type="match status" value="1"/>
</dbReference>
<organism evidence="3 4">
    <name type="scientific">Coemansia aciculifera</name>
    <dbReference type="NCBI Taxonomy" id="417176"/>
    <lineage>
        <taxon>Eukaryota</taxon>
        <taxon>Fungi</taxon>
        <taxon>Fungi incertae sedis</taxon>
        <taxon>Zoopagomycota</taxon>
        <taxon>Kickxellomycotina</taxon>
        <taxon>Kickxellomycetes</taxon>
        <taxon>Kickxellales</taxon>
        <taxon>Kickxellaceae</taxon>
        <taxon>Coemansia</taxon>
    </lineage>
</organism>
<dbReference type="InterPro" id="IPR001680">
    <property type="entry name" value="WD40_rpt"/>
</dbReference>
<dbReference type="PANTHER" id="PTHR44099:SF4">
    <property type="entry name" value="RABCONNECTIN-3B, ISOFORM A"/>
    <property type="match status" value="1"/>
</dbReference>